<evidence type="ECO:0000313" key="2">
    <source>
        <dbReference type="Proteomes" id="UP000044377"/>
    </source>
</evidence>
<sequence>MFHALFIRGKIMRKPIYHVFVTQESQPDAQGEKSTYWTKVGVAFAHHGKSGLNVVFTPGIAVSGKLVLLEPREDNTAPQNIAAD</sequence>
<reference evidence="2" key="1">
    <citation type="submission" date="2015-01" db="EMBL/GenBank/DDBJ databases">
        <authorList>
            <person name="Paterson Steve"/>
        </authorList>
    </citation>
    <scope>NUCLEOTIDE SEQUENCE [LARGE SCALE GENOMIC DNA]</scope>
    <source>
        <strain evidence="2">OBR1</strain>
    </source>
</reference>
<evidence type="ECO:0000313" key="1">
    <source>
        <dbReference type="EMBL" id="CPR18992.1"/>
    </source>
</evidence>
<dbReference type="AlphaFoldDB" id="A0A0G4JYM6"/>
<organism evidence="1 2">
    <name type="scientific">Brenneria goodwinii</name>
    <dbReference type="NCBI Taxonomy" id="1109412"/>
    <lineage>
        <taxon>Bacteria</taxon>
        <taxon>Pseudomonadati</taxon>
        <taxon>Pseudomonadota</taxon>
        <taxon>Gammaproteobacteria</taxon>
        <taxon>Enterobacterales</taxon>
        <taxon>Pectobacteriaceae</taxon>
        <taxon>Brenneria</taxon>
    </lineage>
</organism>
<name>A0A0G4JYM6_9GAMM</name>
<accession>A0A0G4JYM6</accession>
<proteinExistence type="predicted"/>
<keyword evidence="2" id="KW-1185">Reference proteome</keyword>
<dbReference type="Proteomes" id="UP000044377">
    <property type="component" value="Unassembled WGS sequence"/>
</dbReference>
<protein>
    <submittedName>
        <fullName evidence="1">Putative ATP/GTP-binding protein remnant</fullName>
    </submittedName>
</protein>
<dbReference type="STRING" id="1109412.BN1221_03518c"/>
<dbReference type="EMBL" id="CGIG01000001">
    <property type="protein sequence ID" value="CPR18992.1"/>
    <property type="molecule type" value="Genomic_DNA"/>
</dbReference>
<gene>
    <name evidence="1" type="ORF">BN1221_03518c</name>
</gene>